<name>A0A834WZX5_9FABA</name>
<dbReference type="EMBL" id="JAAIUW010000004">
    <property type="protein sequence ID" value="KAF7835599.1"/>
    <property type="molecule type" value="Genomic_DNA"/>
</dbReference>
<gene>
    <name evidence="1" type="ORF">G2W53_010458</name>
</gene>
<reference evidence="1" key="1">
    <citation type="submission" date="2020-09" db="EMBL/GenBank/DDBJ databases">
        <title>Genome-Enabled Discovery of Anthraquinone Biosynthesis in Senna tora.</title>
        <authorList>
            <person name="Kang S.-H."/>
            <person name="Pandey R.P."/>
            <person name="Lee C.-M."/>
            <person name="Sim J.-S."/>
            <person name="Jeong J.-T."/>
            <person name="Choi B.-S."/>
            <person name="Jung M."/>
            <person name="Ginzburg D."/>
            <person name="Zhao K."/>
            <person name="Won S.Y."/>
            <person name="Oh T.-J."/>
            <person name="Yu Y."/>
            <person name="Kim N.-H."/>
            <person name="Lee O.R."/>
            <person name="Lee T.-H."/>
            <person name="Bashyal P."/>
            <person name="Kim T.-S."/>
            <person name="Lee W.-H."/>
            <person name="Kawkins C."/>
            <person name="Kim C.-K."/>
            <person name="Kim J.S."/>
            <person name="Ahn B.O."/>
            <person name="Rhee S.Y."/>
            <person name="Sohng J.K."/>
        </authorList>
    </citation>
    <scope>NUCLEOTIDE SEQUENCE</scope>
    <source>
        <tissue evidence="1">Leaf</tissue>
    </source>
</reference>
<evidence type="ECO:0000313" key="2">
    <source>
        <dbReference type="Proteomes" id="UP000634136"/>
    </source>
</evidence>
<dbReference type="AlphaFoldDB" id="A0A834WZX5"/>
<evidence type="ECO:0000313" key="1">
    <source>
        <dbReference type="EMBL" id="KAF7835599.1"/>
    </source>
</evidence>
<proteinExistence type="predicted"/>
<accession>A0A834WZX5</accession>
<comment type="caution">
    <text evidence="1">The sequence shown here is derived from an EMBL/GenBank/DDBJ whole genome shotgun (WGS) entry which is preliminary data.</text>
</comment>
<keyword evidence="2" id="KW-1185">Reference proteome</keyword>
<dbReference type="Proteomes" id="UP000634136">
    <property type="component" value="Unassembled WGS sequence"/>
</dbReference>
<sequence>MEDGEVRRSRNAATATDSSSFFVLVSGTVHCGGQRRLFSSPRGSYYSRPPKTVVRLLPIPSQYHHNTHVTLYTTRYTTREHCAPPNDIEHPVAFSPQHVHRHVYHLHFSLPRHPYINPKPARVPHDFTIHGVLWLICDLRCSPFVKDSPGSSIRCVWIEY</sequence>
<protein>
    <submittedName>
        <fullName evidence="1">Uncharacterized protein</fullName>
    </submittedName>
</protein>
<organism evidence="1 2">
    <name type="scientific">Senna tora</name>
    <dbReference type="NCBI Taxonomy" id="362788"/>
    <lineage>
        <taxon>Eukaryota</taxon>
        <taxon>Viridiplantae</taxon>
        <taxon>Streptophyta</taxon>
        <taxon>Embryophyta</taxon>
        <taxon>Tracheophyta</taxon>
        <taxon>Spermatophyta</taxon>
        <taxon>Magnoliopsida</taxon>
        <taxon>eudicotyledons</taxon>
        <taxon>Gunneridae</taxon>
        <taxon>Pentapetalae</taxon>
        <taxon>rosids</taxon>
        <taxon>fabids</taxon>
        <taxon>Fabales</taxon>
        <taxon>Fabaceae</taxon>
        <taxon>Caesalpinioideae</taxon>
        <taxon>Cassia clade</taxon>
        <taxon>Senna</taxon>
    </lineage>
</organism>